<dbReference type="Pfam" id="PF07508">
    <property type="entry name" value="Recombinase"/>
    <property type="match status" value="1"/>
</dbReference>
<dbReference type="EMBL" id="CP102848">
    <property type="protein sequence ID" value="UVF22885.1"/>
    <property type="molecule type" value="Genomic_DNA"/>
</dbReference>
<evidence type="ECO:0000259" key="3">
    <source>
        <dbReference type="PROSITE" id="PS51736"/>
    </source>
</evidence>
<evidence type="ECO:0000256" key="2">
    <source>
        <dbReference type="ARBA" id="ARBA00023172"/>
    </source>
</evidence>
<protein>
    <submittedName>
        <fullName evidence="4">Recombinase family protein</fullName>
    </submittedName>
</protein>
<keyword evidence="5" id="KW-1185">Reference proteome</keyword>
<proteinExistence type="predicted"/>
<dbReference type="PANTHER" id="PTHR30461">
    <property type="entry name" value="DNA-INVERTASE FROM LAMBDOID PROPHAGE"/>
    <property type="match status" value="1"/>
</dbReference>
<keyword evidence="1" id="KW-0238">DNA-binding</keyword>
<dbReference type="CDD" id="cd03768">
    <property type="entry name" value="SR_ResInv"/>
    <property type="match status" value="1"/>
</dbReference>
<dbReference type="SMART" id="SM00857">
    <property type="entry name" value="Resolvase"/>
    <property type="match status" value="1"/>
</dbReference>
<keyword evidence="4" id="KW-0614">Plasmid</keyword>
<organism evidence="4 5">
    <name type="scientific">Microvirga terrae</name>
    <dbReference type="NCBI Taxonomy" id="2740529"/>
    <lineage>
        <taxon>Bacteria</taxon>
        <taxon>Pseudomonadati</taxon>
        <taxon>Pseudomonadota</taxon>
        <taxon>Alphaproteobacteria</taxon>
        <taxon>Hyphomicrobiales</taxon>
        <taxon>Methylobacteriaceae</taxon>
        <taxon>Microvirga</taxon>
    </lineage>
</organism>
<reference evidence="4" key="1">
    <citation type="submission" date="2022-08" db="EMBL/GenBank/DDBJ databases">
        <title>Microvirga terrae sp. nov., isolated from soil.</title>
        <authorList>
            <person name="Kim K.H."/>
            <person name="Seo Y.L."/>
            <person name="Kim J.M."/>
            <person name="Lee J.K."/>
            <person name="Han D.M."/>
            <person name="Jeon C.O."/>
        </authorList>
    </citation>
    <scope>NUCLEOTIDE SEQUENCE</scope>
    <source>
        <strain evidence="4">R24</strain>
        <plasmid evidence="4">pR24_3</plasmid>
    </source>
</reference>
<evidence type="ECO:0000313" key="5">
    <source>
        <dbReference type="Proteomes" id="UP001017257"/>
    </source>
</evidence>
<dbReference type="InterPro" id="IPR006119">
    <property type="entry name" value="Resolv_N"/>
</dbReference>
<sequence length="231" mass="25342">MSQRRFVAYYRVSTEKQGRSGLGLEAQQEAVRSYLNGGDWQLMSEVIEVESGKKNNRPRLTEALRLCRLHGAILIIAKLDRLARNVAFISNLMESGVEFTAVDFPQANRLTVHILAAVAEHEREMISRRTKDALAAAKARGTKLGGNRGRIHLVAKKGAEASALVRSTKARSRAADIRPIVADIQASGATSLRQIAAALNERHIRTSRGKNWTATQVMRVLGQEKAPPGLA</sequence>
<gene>
    <name evidence="4" type="ORF">HPT29_028450</name>
</gene>
<dbReference type="InterPro" id="IPR011109">
    <property type="entry name" value="DNA_bind_recombinase_dom"/>
</dbReference>
<geneLocation type="plasmid" evidence="4 5">
    <name>pR24_3</name>
</geneLocation>
<dbReference type="InterPro" id="IPR050639">
    <property type="entry name" value="SSR_resolvase"/>
</dbReference>
<dbReference type="Gene3D" id="3.40.50.1390">
    <property type="entry name" value="Resolvase, N-terminal catalytic domain"/>
    <property type="match status" value="1"/>
</dbReference>
<dbReference type="PANTHER" id="PTHR30461:SF2">
    <property type="entry name" value="SERINE RECOMBINASE PINE-RELATED"/>
    <property type="match status" value="1"/>
</dbReference>
<dbReference type="RefSeq" id="WP_173946266.1">
    <property type="nucleotide sequence ID" value="NZ_CP102848.1"/>
</dbReference>
<name>A0ABY5S0A2_9HYPH</name>
<dbReference type="InterPro" id="IPR036162">
    <property type="entry name" value="Resolvase-like_N_sf"/>
</dbReference>
<dbReference type="PROSITE" id="PS51736">
    <property type="entry name" value="RECOMBINASES_3"/>
    <property type="match status" value="1"/>
</dbReference>
<evidence type="ECO:0000313" key="4">
    <source>
        <dbReference type="EMBL" id="UVF22885.1"/>
    </source>
</evidence>
<accession>A0ABY5S0A2</accession>
<dbReference type="Pfam" id="PF00239">
    <property type="entry name" value="Resolvase"/>
    <property type="match status" value="1"/>
</dbReference>
<dbReference type="Proteomes" id="UP001017257">
    <property type="component" value="Plasmid pR24_3"/>
</dbReference>
<dbReference type="SUPFAM" id="SSF53041">
    <property type="entry name" value="Resolvase-like"/>
    <property type="match status" value="1"/>
</dbReference>
<keyword evidence="2" id="KW-0233">DNA recombination</keyword>
<evidence type="ECO:0000256" key="1">
    <source>
        <dbReference type="ARBA" id="ARBA00023125"/>
    </source>
</evidence>
<feature type="domain" description="Resolvase/invertase-type recombinase catalytic" evidence="3">
    <location>
        <begin position="5"/>
        <end position="141"/>
    </location>
</feature>